<name>A0A0E9V6T3_ANGAN</name>
<reference evidence="1" key="2">
    <citation type="journal article" date="2015" name="Fish Shellfish Immunol.">
        <title>Early steps in the European eel (Anguilla anguilla)-Vibrio vulnificus interaction in the gills: Role of the RtxA13 toxin.</title>
        <authorList>
            <person name="Callol A."/>
            <person name="Pajuelo D."/>
            <person name="Ebbesson L."/>
            <person name="Teles M."/>
            <person name="MacKenzie S."/>
            <person name="Amaro C."/>
        </authorList>
    </citation>
    <scope>NUCLEOTIDE SEQUENCE</scope>
</reference>
<proteinExistence type="predicted"/>
<reference evidence="1" key="1">
    <citation type="submission" date="2014-11" db="EMBL/GenBank/DDBJ databases">
        <authorList>
            <person name="Amaro Gonzalez C."/>
        </authorList>
    </citation>
    <scope>NUCLEOTIDE SEQUENCE</scope>
</reference>
<sequence>MPVCLRKRYTRPRAGYTRCQSPVEDLSVMFRFAV</sequence>
<evidence type="ECO:0000313" key="1">
    <source>
        <dbReference type="EMBL" id="JAH72948.1"/>
    </source>
</evidence>
<dbReference type="EMBL" id="GBXM01025285">
    <property type="protein sequence ID" value="JAH83292.1"/>
    <property type="molecule type" value="Transcribed_RNA"/>
</dbReference>
<dbReference type="AlphaFoldDB" id="A0A0E9V6T3"/>
<protein>
    <submittedName>
        <fullName evidence="1">Uncharacterized protein</fullName>
    </submittedName>
</protein>
<organism evidence="1">
    <name type="scientific">Anguilla anguilla</name>
    <name type="common">European freshwater eel</name>
    <name type="synonym">Muraena anguilla</name>
    <dbReference type="NCBI Taxonomy" id="7936"/>
    <lineage>
        <taxon>Eukaryota</taxon>
        <taxon>Metazoa</taxon>
        <taxon>Chordata</taxon>
        <taxon>Craniata</taxon>
        <taxon>Vertebrata</taxon>
        <taxon>Euteleostomi</taxon>
        <taxon>Actinopterygii</taxon>
        <taxon>Neopterygii</taxon>
        <taxon>Teleostei</taxon>
        <taxon>Anguilliformes</taxon>
        <taxon>Anguillidae</taxon>
        <taxon>Anguilla</taxon>
    </lineage>
</organism>
<dbReference type="EMBL" id="GBXM01035629">
    <property type="protein sequence ID" value="JAH72948.1"/>
    <property type="molecule type" value="Transcribed_RNA"/>
</dbReference>
<accession>A0A0E9V6T3</accession>